<evidence type="ECO:0000256" key="2">
    <source>
        <dbReference type="ARBA" id="ARBA00023027"/>
    </source>
</evidence>
<dbReference type="SUPFAM" id="SSF52283">
    <property type="entry name" value="Formate/glycerate dehydrogenase catalytic domain-like"/>
    <property type="match status" value="1"/>
</dbReference>
<dbReference type="InterPro" id="IPR006140">
    <property type="entry name" value="D-isomer_DH_NAD-bd"/>
</dbReference>
<evidence type="ECO:0000313" key="5">
    <source>
        <dbReference type="Proteomes" id="UP000298460"/>
    </source>
</evidence>
<feature type="domain" description="D-isomer specific 2-hydroxyacid dehydrogenase NAD-binding" evidence="3">
    <location>
        <begin position="102"/>
        <end position="275"/>
    </location>
</feature>
<dbReference type="CDD" id="cd05300">
    <property type="entry name" value="2-Hacid_dh_1"/>
    <property type="match status" value="1"/>
</dbReference>
<dbReference type="RefSeq" id="WP_135545895.1">
    <property type="nucleotide sequence ID" value="NZ_SPQQ01000002.1"/>
</dbReference>
<organism evidence="4 5">
    <name type="scientific">Desulfosporosinus fructosivorans</name>
    <dbReference type="NCBI Taxonomy" id="2018669"/>
    <lineage>
        <taxon>Bacteria</taxon>
        <taxon>Bacillati</taxon>
        <taxon>Bacillota</taxon>
        <taxon>Clostridia</taxon>
        <taxon>Eubacteriales</taxon>
        <taxon>Desulfitobacteriaceae</taxon>
        <taxon>Desulfosporosinus</taxon>
    </lineage>
</organism>
<dbReference type="EMBL" id="SPQQ01000002">
    <property type="protein sequence ID" value="TGE38925.1"/>
    <property type="molecule type" value="Genomic_DNA"/>
</dbReference>
<dbReference type="Gene3D" id="3.40.50.720">
    <property type="entry name" value="NAD(P)-binding Rossmann-like Domain"/>
    <property type="match status" value="2"/>
</dbReference>
<dbReference type="PANTHER" id="PTHR43333">
    <property type="entry name" value="2-HACID_DH_C DOMAIN-CONTAINING PROTEIN"/>
    <property type="match status" value="1"/>
</dbReference>
<dbReference type="PROSITE" id="PS00670">
    <property type="entry name" value="D_2_HYDROXYACID_DH_2"/>
    <property type="match status" value="1"/>
</dbReference>
<comment type="caution">
    <text evidence="4">The sequence shown here is derived from an EMBL/GenBank/DDBJ whole genome shotgun (WGS) entry which is preliminary data.</text>
</comment>
<dbReference type="PROSITE" id="PS00671">
    <property type="entry name" value="D_2_HYDROXYACID_DH_3"/>
    <property type="match status" value="1"/>
</dbReference>
<dbReference type="InterPro" id="IPR029753">
    <property type="entry name" value="D-isomer_DH_CS"/>
</dbReference>
<evidence type="ECO:0000313" key="4">
    <source>
        <dbReference type="EMBL" id="TGE38925.1"/>
    </source>
</evidence>
<dbReference type="GO" id="GO:0051287">
    <property type="term" value="F:NAD binding"/>
    <property type="evidence" value="ECO:0007669"/>
    <property type="project" value="InterPro"/>
</dbReference>
<dbReference type="InterPro" id="IPR036291">
    <property type="entry name" value="NAD(P)-bd_dom_sf"/>
</dbReference>
<name>A0A4Z0R901_9FIRM</name>
<evidence type="ECO:0000256" key="1">
    <source>
        <dbReference type="ARBA" id="ARBA00023002"/>
    </source>
</evidence>
<proteinExistence type="predicted"/>
<keyword evidence="5" id="KW-1185">Reference proteome</keyword>
<dbReference type="SUPFAM" id="SSF51735">
    <property type="entry name" value="NAD(P)-binding Rossmann-fold domains"/>
    <property type="match status" value="1"/>
</dbReference>
<dbReference type="PANTHER" id="PTHR43333:SF1">
    <property type="entry name" value="D-ISOMER SPECIFIC 2-HYDROXYACID DEHYDROGENASE NAD-BINDING DOMAIN-CONTAINING PROTEIN"/>
    <property type="match status" value="1"/>
</dbReference>
<protein>
    <submittedName>
        <fullName evidence="4">D-2-hydroxyacid dehydrogenase</fullName>
    </submittedName>
</protein>
<dbReference type="OrthoDB" id="9805416at2"/>
<dbReference type="Pfam" id="PF02826">
    <property type="entry name" value="2-Hacid_dh_C"/>
    <property type="match status" value="1"/>
</dbReference>
<dbReference type="GO" id="GO:0016616">
    <property type="term" value="F:oxidoreductase activity, acting on the CH-OH group of donors, NAD or NADP as acceptor"/>
    <property type="evidence" value="ECO:0007669"/>
    <property type="project" value="InterPro"/>
</dbReference>
<sequence length="312" mass="35170">MKILCSLPVRKEQREQVRSILSEANFLGVKDFSQVDQDVEVLVSFGHDISEETLFHFPRLRWIQVMSSGIDHLPLQAMAGRGIALTNARGAHQIQMSEHILWSILTIMRQGQISIHHQERKVWDPEVRIDELYDKTVCIIGAGSIGEAVAKKCRAFGMTVWGITHSVKNHQAYDRIGMSHDLNAFLAKSDIVVVIVPLTSQTFGMFNKNLISQMKTGSYLVNVARGAVMDESALVEALKTGKIRAAALDVFVQEPLPESSPFWEMKNVLLTPHIAGRSPHYVARTFELFKKNLKVYPDFSQMTNHIDISRGY</sequence>
<reference evidence="4 5" key="1">
    <citation type="submission" date="2019-03" db="EMBL/GenBank/DDBJ databases">
        <title>Draft Genome Sequence of Desulfosporosinus fructosivorans Strain 63.6F, Isolated from Marine Sediment in the Baltic Sea.</title>
        <authorList>
            <person name="Hausmann B."/>
            <person name="Vandieken V."/>
            <person name="Pjevac P."/>
            <person name="Schreck K."/>
            <person name="Herbold C.W."/>
            <person name="Loy A."/>
        </authorList>
    </citation>
    <scope>NUCLEOTIDE SEQUENCE [LARGE SCALE GENOMIC DNA]</scope>
    <source>
        <strain evidence="4 5">63.6F</strain>
    </source>
</reference>
<evidence type="ECO:0000259" key="3">
    <source>
        <dbReference type="Pfam" id="PF02826"/>
    </source>
</evidence>
<gene>
    <name evidence="4" type="ORF">E4K67_05485</name>
</gene>
<keyword evidence="2" id="KW-0520">NAD</keyword>
<accession>A0A4Z0R901</accession>
<keyword evidence="1" id="KW-0560">Oxidoreductase</keyword>
<dbReference type="Proteomes" id="UP000298460">
    <property type="component" value="Unassembled WGS sequence"/>
</dbReference>
<dbReference type="AlphaFoldDB" id="A0A4Z0R901"/>